<name>U4LCA3_PYROM</name>
<evidence type="ECO:0000313" key="2">
    <source>
        <dbReference type="Proteomes" id="UP000018144"/>
    </source>
</evidence>
<dbReference type="Proteomes" id="UP000018144">
    <property type="component" value="Unassembled WGS sequence"/>
</dbReference>
<gene>
    <name evidence="1" type="ORF">PCON_07536</name>
</gene>
<keyword evidence="2" id="KW-1185">Reference proteome</keyword>
<proteinExistence type="predicted"/>
<protein>
    <submittedName>
        <fullName evidence="1">Uncharacterized protein</fullName>
    </submittedName>
</protein>
<sequence>MLLPYIRLFRYDIAALAFRDAYESSTSSRLYAKEDRETMKEELKTLELMFSQALVEAAENATGTEGLEEAEEIRRRVGGRLRELREGVGRVEAVIAEKEGEKGEKGKV</sequence>
<dbReference type="EMBL" id="HF935383">
    <property type="protein sequence ID" value="CCX07947.1"/>
    <property type="molecule type" value="Genomic_DNA"/>
</dbReference>
<dbReference type="AlphaFoldDB" id="U4LCA3"/>
<organism evidence="1 2">
    <name type="scientific">Pyronema omphalodes (strain CBS 100304)</name>
    <name type="common">Pyronema confluens</name>
    <dbReference type="NCBI Taxonomy" id="1076935"/>
    <lineage>
        <taxon>Eukaryota</taxon>
        <taxon>Fungi</taxon>
        <taxon>Dikarya</taxon>
        <taxon>Ascomycota</taxon>
        <taxon>Pezizomycotina</taxon>
        <taxon>Pezizomycetes</taxon>
        <taxon>Pezizales</taxon>
        <taxon>Pyronemataceae</taxon>
        <taxon>Pyronema</taxon>
    </lineage>
</organism>
<accession>U4LCA3</accession>
<reference evidence="1 2" key="1">
    <citation type="journal article" date="2013" name="PLoS Genet.">
        <title>The genome and development-dependent transcriptomes of Pyronema confluens: a window into fungal evolution.</title>
        <authorList>
            <person name="Traeger S."/>
            <person name="Altegoer F."/>
            <person name="Freitag M."/>
            <person name="Gabaldon T."/>
            <person name="Kempken F."/>
            <person name="Kumar A."/>
            <person name="Marcet-Houben M."/>
            <person name="Poggeler S."/>
            <person name="Stajich J.E."/>
            <person name="Nowrousian M."/>
        </authorList>
    </citation>
    <scope>NUCLEOTIDE SEQUENCE [LARGE SCALE GENOMIC DNA]</scope>
    <source>
        <strain evidence="2">CBS 100304</strain>
        <tissue evidence="1">Vegetative mycelium</tissue>
    </source>
</reference>
<evidence type="ECO:0000313" key="1">
    <source>
        <dbReference type="EMBL" id="CCX07947.1"/>
    </source>
</evidence>